<comment type="caution">
    <text evidence="4">The sequence shown here is derived from an EMBL/GenBank/DDBJ whole genome shotgun (WGS) entry which is preliminary data.</text>
</comment>
<feature type="domain" description="Glycosyl transferase family 1" evidence="2">
    <location>
        <begin position="191"/>
        <end position="356"/>
    </location>
</feature>
<dbReference type="InterPro" id="IPR001296">
    <property type="entry name" value="Glyco_trans_1"/>
</dbReference>
<dbReference type="PANTHER" id="PTHR12526:SF623">
    <property type="entry name" value="WABG"/>
    <property type="match status" value="1"/>
</dbReference>
<keyword evidence="1" id="KW-0812">Transmembrane</keyword>
<dbReference type="Gene3D" id="3.40.50.2000">
    <property type="entry name" value="Glycogen Phosphorylase B"/>
    <property type="match status" value="2"/>
</dbReference>
<protein>
    <submittedName>
        <fullName evidence="4">Glycosyltransferase</fullName>
    </submittedName>
</protein>
<dbReference type="SUPFAM" id="SSF53756">
    <property type="entry name" value="UDP-Glycosyltransferase/glycogen phosphorylase"/>
    <property type="match status" value="1"/>
</dbReference>
<organism evidence="4 5">
    <name type="scientific">Candidatus Afipia apatlaquensis</name>
    <dbReference type="NCBI Taxonomy" id="2712852"/>
    <lineage>
        <taxon>Bacteria</taxon>
        <taxon>Pseudomonadati</taxon>
        <taxon>Pseudomonadota</taxon>
        <taxon>Alphaproteobacteria</taxon>
        <taxon>Hyphomicrobiales</taxon>
        <taxon>Nitrobacteraceae</taxon>
        <taxon>Afipia</taxon>
    </lineage>
</organism>
<gene>
    <name evidence="4" type="ORF">G4V63_03825</name>
</gene>
<keyword evidence="1" id="KW-0472">Membrane</keyword>
<dbReference type="PANTHER" id="PTHR12526">
    <property type="entry name" value="GLYCOSYLTRANSFERASE"/>
    <property type="match status" value="1"/>
</dbReference>
<sequence>MPEVLYVISNLGIGGAERHLSLVGRALVGRGHGVCVYSLAGDGPLRGVLEEGGVTVFVPPGSRAGSEGASISRAMRAALAAVHLTYVMLRTRPRIVHFFLPAAYLIGAVAAGLARVKIRVMSRRSLNVYQRGYPMMRWLEMKLHGGMTAILGNSMAVVRQLRDEEGVPEDKLGLIYNGIEIPQSAGNRIAVRSSLGLDDKTLVFVIVANLIPYKGHLDLIKAFSLAHDRIAQPWHLLVVGRDDGIEPELRAAASQLNIDKHISFLGLRSDVAGLMSASDVGLLSSHQEGFSNTILEGMAAGLPMIVTNVGGNAEAVVDGDTGLVVSPHDPASFAEAIVQLAGDPALRQRYGDAGLKRIEAHFLSSTCAEKYEALYRGLMQGALPRNIPEVR</sequence>
<dbReference type="Proteomes" id="UP000480266">
    <property type="component" value="Unassembled WGS sequence"/>
</dbReference>
<name>A0A7C9RDV5_9BRAD</name>
<keyword evidence="1" id="KW-1133">Transmembrane helix</keyword>
<evidence type="ECO:0000313" key="5">
    <source>
        <dbReference type="Proteomes" id="UP000480266"/>
    </source>
</evidence>
<dbReference type="Pfam" id="PF00534">
    <property type="entry name" value="Glycos_transf_1"/>
    <property type="match status" value="1"/>
</dbReference>
<feature type="transmembrane region" description="Helical" evidence="1">
    <location>
        <begin position="95"/>
        <end position="114"/>
    </location>
</feature>
<dbReference type="Pfam" id="PF13439">
    <property type="entry name" value="Glyco_transf_4"/>
    <property type="match status" value="1"/>
</dbReference>
<evidence type="ECO:0000259" key="3">
    <source>
        <dbReference type="Pfam" id="PF13439"/>
    </source>
</evidence>
<dbReference type="GO" id="GO:0016757">
    <property type="term" value="F:glycosyltransferase activity"/>
    <property type="evidence" value="ECO:0007669"/>
    <property type="project" value="InterPro"/>
</dbReference>
<dbReference type="EMBL" id="JAAMRR010000197">
    <property type="protein sequence ID" value="NGX94382.1"/>
    <property type="molecule type" value="Genomic_DNA"/>
</dbReference>
<dbReference type="InterPro" id="IPR028098">
    <property type="entry name" value="Glyco_trans_4-like_N"/>
</dbReference>
<proteinExistence type="predicted"/>
<evidence type="ECO:0000313" key="4">
    <source>
        <dbReference type="EMBL" id="NGX94382.1"/>
    </source>
</evidence>
<feature type="non-terminal residue" evidence="4">
    <location>
        <position position="391"/>
    </location>
</feature>
<evidence type="ECO:0000259" key="2">
    <source>
        <dbReference type="Pfam" id="PF00534"/>
    </source>
</evidence>
<keyword evidence="5" id="KW-1185">Reference proteome</keyword>
<feature type="domain" description="Glycosyltransferase subfamily 4-like N-terminal" evidence="3">
    <location>
        <begin position="13"/>
        <end position="180"/>
    </location>
</feature>
<evidence type="ECO:0000256" key="1">
    <source>
        <dbReference type="SAM" id="Phobius"/>
    </source>
</evidence>
<dbReference type="AlphaFoldDB" id="A0A7C9RDV5"/>
<reference evidence="4" key="1">
    <citation type="submission" date="2020-02" db="EMBL/GenBank/DDBJ databases">
        <title>Draft genome sequence of Candidatus Afipia apatlaquensis IBT-C3, a potential strain for decolorization of textile dyes.</title>
        <authorList>
            <person name="Sanchez-Reyes A."/>
            <person name="Breton-Deval L."/>
            <person name="Mangelson H."/>
            <person name="Sanchez-Flores A."/>
        </authorList>
    </citation>
    <scope>NUCLEOTIDE SEQUENCE [LARGE SCALE GENOMIC DNA]</scope>
    <source>
        <strain evidence="4">IBT-C3</strain>
    </source>
</reference>
<accession>A0A7C9RDV5</accession>